<dbReference type="EMBL" id="CADCUE010000045">
    <property type="protein sequence ID" value="CAA9317604.1"/>
    <property type="molecule type" value="Genomic_DNA"/>
</dbReference>
<feature type="non-terminal residue" evidence="2">
    <location>
        <position position="135"/>
    </location>
</feature>
<organism evidence="2">
    <name type="scientific">uncultured Frankineae bacterium</name>
    <dbReference type="NCBI Taxonomy" id="437475"/>
    <lineage>
        <taxon>Bacteria</taxon>
        <taxon>Bacillati</taxon>
        <taxon>Actinomycetota</taxon>
        <taxon>Actinomycetes</taxon>
        <taxon>Frankiales</taxon>
        <taxon>environmental samples</taxon>
    </lineage>
</organism>
<reference evidence="2" key="1">
    <citation type="submission" date="2020-02" db="EMBL/GenBank/DDBJ databases">
        <authorList>
            <person name="Meier V. D."/>
        </authorList>
    </citation>
    <scope>NUCLEOTIDE SEQUENCE</scope>
    <source>
        <strain evidence="2">AVDCRST_MAG16</strain>
    </source>
</reference>
<sequence>RRAPRRGAAAACRGTGVRHRERPGDGGPQHALLDGPEVHECHVGWEPGSGRARGPHDRPRCEHQLDRCRGHVHLDGQRPLQQRVRHGQLPLHQHVARRRHRHGQQDRRHGVRRRGRRDVRGLAGLLPGHVARPQL</sequence>
<feature type="region of interest" description="Disordered" evidence="1">
    <location>
        <begin position="87"/>
        <end position="135"/>
    </location>
</feature>
<feature type="compositionally biased region" description="Low complexity" evidence="1">
    <location>
        <begin position="1"/>
        <end position="15"/>
    </location>
</feature>
<feature type="non-terminal residue" evidence="2">
    <location>
        <position position="1"/>
    </location>
</feature>
<proteinExistence type="predicted"/>
<evidence type="ECO:0000313" key="2">
    <source>
        <dbReference type="EMBL" id="CAA9317604.1"/>
    </source>
</evidence>
<feature type="region of interest" description="Disordered" evidence="1">
    <location>
        <begin position="1"/>
        <end position="34"/>
    </location>
</feature>
<name>A0A6J4KYA3_9ACTN</name>
<evidence type="ECO:0000256" key="1">
    <source>
        <dbReference type="SAM" id="MobiDB-lite"/>
    </source>
</evidence>
<dbReference type="AlphaFoldDB" id="A0A6J4KYA3"/>
<gene>
    <name evidence="2" type="ORF">AVDCRST_MAG16-559</name>
</gene>
<protein>
    <submittedName>
        <fullName evidence="2">Uncharacterized protein</fullName>
    </submittedName>
</protein>
<accession>A0A6J4KYA3</accession>